<dbReference type="InterPro" id="IPR036291">
    <property type="entry name" value="NAD(P)-bd_dom_sf"/>
</dbReference>
<protein>
    <submittedName>
        <fullName evidence="2">NAD-dependent epimerase/dehydratase family protein</fullName>
    </submittedName>
</protein>
<dbReference type="Pfam" id="PF01370">
    <property type="entry name" value="Epimerase"/>
    <property type="match status" value="2"/>
</dbReference>
<accession>A0ABW1FYM7</accession>
<gene>
    <name evidence="2" type="ORF">ACFP3V_04900</name>
</gene>
<organism evidence="2 3">
    <name type="scientific">Streptacidiphilus monticola</name>
    <dbReference type="NCBI Taxonomy" id="2161674"/>
    <lineage>
        <taxon>Bacteria</taxon>
        <taxon>Bacillati</taxon>
        <taxon>Actinomycetota</taxon>
        <taxon>Actinomycetes</taxon>
        <taxon>Kitasatosporales</taxon>
        <taxon>Streptomycetaceae</taxon>
        <taxon>Streptacidiphilus</taxon>
    </lineage>
</organism>
<name>A0ABW1FYM7_9ACTN</name>
<dbReference type="PANTHER" id="PTHR43245">
    <property type="entry name" value="BIFUNCTIONAL POLYMYXIN RESISTANCE PROTEIN ARNA"/>
    <property type="match status" value="1"/>
</dbReference>
<keyword evidence="3" id="KW-1185">Reference proteome</keyword>
<dbReference type="PANTHER" id="PTHR43245:SF13">
    <property type="entry name" value="UDP-D-APIOSE_UDP-D-XYLOSE SYNTHASE 2"/>
    <property type="match status" value="1"/>
</dbReference>
<proteinExistence type="predicted"/>
<evidence type="ECO:0000259" key="1">
    <source>
        <dbReference type="Pfam" id="PF01370"/>
    </source>
</evidence>
<dbReference type="RefSeq" id="WP_380580085.1">
    <property type="nucleotide sequence ID" value="NZ_JBHSQJ010000013.1"/>
</dbReference>
<dbReference type="Proteomes" id="UP001596174">
    <property type="component" value="Unassembled WGS sequence"/>
</dbReference>
<reference evidence="3" key="1">
    <citation type="journal article" date="2019" name="Int. J. Syst. Evol. Microbiol.">
        <title>The Global Catalogue of Microorganisms (GCM) 10K type strain sequencing project: providing services to taxonomists for standard genome sequencing and annotation.</title>
        <authorList>
            <consortium name="The Broad Institute Genomics Platform"/>
            <consortium name="The Broad Institute Genome Sequencing Center for Infectious Disease"/>
            <person name="Wu L."/>
            <person name="Ma J."/>
        </authorList>
    </citation>
    <scope>NUCLEOTIDE SEQUENCE [LARGE SCALE GENOMIC DNA]</scope>
    <source>
        <strain evidence="3">JCM 4816</strain>
    </source>
</reference>
<evidence type="ECO:0000313" key="3">
    <source>
        <dbReference type="Proteomes" id="UP001596174"/>
    </source>
</evidence>
<feature type="domain" description="NAD-dependent epimerase/dehydratase" evidence="1">
    <location>
        <begin position="3"/>
        <end position="129"/>
    </location>
</feature>
<dbReference type="InterPro" id="IPR001509">
    <property type="entry name" value="Epimerase_deHydtase"/>
</dbReference>
<dbReference type="InterPro" id="IPR050177">
    <property type="entry name" value="Lipid_A_modif_metabolic_enz"/>
</dbReference>
<comment type="caution">
    <text evidence="2">The sequence shown here is derived from an EMBL/GenBank/DDBJ whole genome shotgun (WGS) entry which is preliminary data.</text>
</comment>
<evidence type="ECO:0000313" key="2">
    <source>
        <dbReference type="EMBL" id="MFC5906559.1"/>
    </source>
</evidence>
<sequence length="347" mass="36465">MDVLVTGGAGFVGSAVVRALLADGHRVRVLDALLPEVHGRAALPRLPAGVTLRQGDVRDAELLRGMLAGVDAVVHQAAMVGLGVDLDDLPAYAAHNDLGTAVLLAAMARAGVRDLVLAGSMVVYGEGGYRCAAHGPVAPAPRRPADLEAGRFEPPCPRCGAFLTPETVTEDAPLDPRSVYAVTKAAQEQLAAAWARACGGRVLTLRYHNVYGPGMHLHTPYAGVAALFRGCLERGEAPRVFEDGGQRRDFVHVDDVAAANAAALRALARRPAGSARAFNIGSGEVRTVGELAFELARATGGPEPVVTGDFRLGDVRHITADSRRARAELGWHPRVPFREGLRAFALG</sequence>
<dbReference type="EMBL" id="JBHSQJ010000013">
    <property type="protein sequence ID" value="MFC5906559.1"/>
    <property type="molecule type" value="Genomic_DNA"/>
</dbReference>
<dbReference type="Gene3D" id="3.40.50.720">
    <property type="entry name" value="NAD(P)-binding Rossmann-like Domain"/>
    <property type="match status" value="1"/>
</dbReference>
<dbReference type="SUPFAM" id="SSF51735">
    <property type="entry name" value="NAD(P)-binding Rossmann-fold domains"/>
    <property type="match status" value="1"/>
</dbReference>
<feature type="domain" description="NAD-dependent epimerase/dehydratase" evidence="1">
    <location>
        <begin position="166"/>
        <end position="281"/>
    </location>
</feature>